<dbReference type="EMBL" id="AMXE01000104">
    <property type="protein sequence ID" value="ENO84507.1"/>
    <property type="molecule type" value="Genomic_DNA"/>
</dbReference>
<dbReference type="PANTHER" id="PTHR33121:SF70">
    <property type="entry name" value="SIGNALING PROTEIN YKOW"/>
    <property type="match status" value="1"/>
</dbReference>
<evidence type="ECO:0000313" key="11">
    <source>
        <dbReference type="EMBL" id="ENO84507.1"/>
    </source>
</evidence>
<dbReference type="SUPFAM" id="SSF141868">
    <property type="entry name" value="EAL domain-like"/>
    <property type="match status" value="1"/>
</dbReference>
<dbReference type="GO" id="GO:0009401">
    <property type="term" value="P:phosphoenolpyruvate-dependent sugar phosphotransferase system"/>
    <property type="evidence" value="ECO:0007669"/>
    <property type="project" value="InterPro"/>
</dbReference>
<keyword evidence="5 8" id="KW-0812">Transmembrane</keyword>
<keyword evidence="12" id="KW-1185">Reference proteome</keyword>
<organism evidence="11 12">
    <name type="scientific">Thauera linaloolentis (strain DSM 12138 / JCM 21573 / CCUG 41526 / CIP 105981 / IAM 15112 / NBRC 102519 / 47Lol)</name>
    <dbReference type="NCBI Taxonomy" id="1123367"/>
    <lineage>
        <taxon>Bacteria</taxon>
        <taxon>Pseudomonadati</taxon>
        <taxon>Pseudomonadota</taxon>
        <taxon>Betaproteobacteria</taxon>
        <taxon>Rhodocyclales</taxon>
        <taxon>Zoogloeaceae</taxon>
        <taxon>Thauera</taxon>
    </lineage>
</organism>
<dbReference type="PANTHER" id="PTHR33121">
    <property type="entry name" value="CYCLIC DI-GMP PHOSPHODIESTERASE PDEF"/>
    <property type="match status" value="1"/>
</dbReference>
<dbReference type="Gene3D" id="3.20.20.450">
    <property type="entry name" value="EAL domain"/>
    <property type="match status" value="1"/>
</dbReference>
<accession>N6YQ43</accession>
<evidence type="ECO:0000256" key="1">
    <source>
        <dbReference type="ARBA" id="ARBA00004651"/>
    </source>
</evidence>
<dbReference type="InterPro" id="IPR050706">
    <property type="entry name" value="Cyclic-di-GMP_PDE-like"/>
</dbReference>
<feature type="transmembrane region" description="Helical" evidence="8">
    <location>
        <begin position="122"/>
        <end position="143"/>
    </location>
</feature>
<evidence type="ECO:0000256" key="3">
    <source>
        <dbReference type="ARBA" id="ARBA00022475"/>
    </source>
</evidence>
<feature type="domain" description="EAL" evidence="9">
    <location>
        <begin position="421"/>
        <end position="673"/>
    </location>
</feature>
<protein>
    <submittedName>
        <fullName evidence="11">EAL family protein</fullName>
    </submittedName>
</protein>
<feature type="transmembrane region" description="Helical" evidence="8">
    <location>
        <begin position="29"/>
        <end position="53"/>
    </location>
</feature>
<evidence type="ECO:0000259" key="10">
    <source>
        <dbReference type="PROSITE" id="PS51105"/>
    </source>
</evidence>
<feature type="transmembrane region" description="Helical" evidence="8">
    <location>
        <begin position="73"/>
        <end position="92"/>
    </location>
</feature>
<dbReference type="STRING" id="1123367.GCA_000621305_01285"/>
<dbReference type="PROSITE" id="PS50883">
    <property type="entry name" value="EAL"/>
    <property type="match status" value="1"/>
</dbReference>
<keyword evidence="4" id="KW-0762">Sugar transport</keyword>
<dbReference type="eggNOG" id="COG2200">
    <property type="taxonomic scope" value="Bacteria"/>
</dbReference>
<evidence type="ECO:0000259" key="9">
    <source>
        <dbReference type="PROSITE" id="PS50883"/>
    </source>
</evidence>
<dbReference type="Proteomes" id="UP000013232">
    <property type="component" value="Unassembled WGS sequence"/>
</dbReference>
<reference evidence="11 12" key="1">
    <citation type="submission" date="2012-09" db="EMBL/GenBank/DDBJ databases">
        <title>Draft Genome Sequences of 6 Strains from Genus Thauera.</title>
        <authorList>
            <person name="Liu B."/>
            <person name="Shapleigh J.P."/>
            <person name="Frostegard A.H."/>
        </authorList>
    </citation>
    <scope>NUCLEOTIDE SEQUENCE [LARGE SCALE GENOMIC DNA]</scope>
    <source>
        <strain evidence="12">47Lol / DSM 12138</strain>
    </source>
</reference>
<dbReference type="Pfam" id="PF00563">
    <property type="entry name" value="EAL"/>
    <property type="match status" value="1"/>
</dbReference>
<feature type="transmembrane region" description="Helical" evidence="8">
    <location>
        <begin position="98"/>
        <end position="115"/>
    </location>
</feature>
<gene>
    <name evidence="11" type="ORF">C666_17185</name>
</gene>
<dbReference type="PROSITE" id="PS51105">
    <property type="entry name" value="PTS_EIIC_TYPE_3"/>
    <property type="match status" value="1"/>
</dbReference>
<keyword evidence="6 8" id="KW-1133">Transmembrane helix</keyword>
<comment type="caution">
    <text evidence="11">The sequence shown here is derived from an EMBL/GenBank/DDBJ whole genome shotgun (WGS) entry which is preliminary data.</text>
</comment>
<dbReference type="GO" id="GO:0008982">
    <property type="term" value="F:protein-N(PI)-phosphohistidine-sugar phosphotransferase activity"/>
    <property type="evidence" value="ECO:0007669"/>
    <property type="project" value="InterPro"/>
</dbReference>
<keyword evidence="2" id="KW-0813">Transport</keyword>
<feature type="transmembrane region" description="Helical" evidence="8">
    <location>
        <begin position="163"/>
        <end position="184"/>
    </location>
</feature>
<name>N6YQ43_THAL4</name>
<evidence type="ECO:0000256" key="4">
    <source>
        <dbReference type="ARBA" id="ARBA00022597"/>
    </source>
</evidence>
<dbReference type="SMART" id="SM00052">
    <property type="entry name" value="EAL"/>
    <property type="match status" value="1"/>
</dbReference>
<dbReference type="AlphaFoldDB" id="N6YQ43"/>
<evidence type="ECO:0000313" key="12">
    <source>
        <dbReference type="Proteomes" id="UP000013232"/>
    </source>
</evidence>
<dbReference type="InterPro" id="IPR004501">
    <property type="entry name" value="PTS_EIIC_3"/>
</dbReference>
<evidence type="ECO:0000256" key="5">
    <source>
        <dbReference type="ARBA" id="ARBA00022692"/>
    </source>
</evidence>
<dbReference type="Pfam" id="PF02378">
    <property type="entry name" value="PTS_EIIC"/>
    <property type="match status" value="1"/>
</dbReference>
<dbReference type="CDD" id="cd01948">
    <property type="entry name" value="EAL"/>
    <property type="match status" value="1"/>
</dbReference>
<dbReference type="GO" id="GO:0005886">
    <property type="term" value="C:plasma membrane"/>
    <property type="evidence" value="ECO:0007669"/>
    <property type="project" value="UniProtKB-SubCell"/>
</dbReference>
<sequence length="688" mass="73067">MNDRRAPLRARLAPLAELLTINLRVIRDAMVWVVPLLMVSSVAALLAAVLDLLAIAPAWREELAAVNRALGQVLPLCLTVAVSAMLAIRWHLPRPTLVLLNIGYVTLVLGSLDFLSSSAAHALSYIVSIGLPFAGVPLVAHLYGRRWTRLITSDVAGQNVKAALNLIVPGILAGLVLAGGLGLLRGLWPASFQPVPGYVLAGLGKGEAEALYVLLNSCLWSVGIHGYHALAPLLEAMEAQFSAAGSVTSMLGAFVFVGGSGGTLALAIALALAGTSRRSRIVGLAALPPALFNVNELLLFGLPIILNPRLLIPFWLAPLANLGLAQLAIALGLLAPSGAAIPFNSPVILNAWLAAGGAGGIVLQLACVAAGVLIYLPFVRMAERPGRASVIHFPCFDTRFVQYEEEAAILLDDPVGSHLHKDEARRQLTRRLQGLSSQEFILHYQPQLHPASGRITGCEALMRIRNPDGSVTGPAAFLPWLEQAGLMREIDRWVVETACKQALAWREAGIEVPITVNLSAESLSDRKAVGHLVDTIKQVGWGINVEITEGSLARDVETVRGSLEQLRSAGARIYVDDFGTDYSSLCYLHLYPIDAIKIDRSFVLALENGKGQRVFGGLFALAASLELGVVVEGVETPAQLERVPAREDVTVQGWVFSAALGPEAFAGFVSTRHGGSTVAAAAEIVART</sequence>
<dbReference type="InterPro" id="IPR003352">
    <property type="entry name" value="PTS_EIIC"/>
</dbReference>
<dbReference type="eggNOG" id="COG1455">
    <property type="taxonomic scope" value="Bacteria"/>
</dbReference>
<keyword evidence="3" id="KW-1003">Cell membrane</keyword>
<feature type="transmembrane region" description="Helical" evidence="8">
    <location>
        <begin position="312"/>
        <end position="335"/>
    </location>
</feature>
<feature type="transmembrane region" description="Helical" evidence="8">
    <location>
        <begin position="250"/>
        <end position="272"/>
    </location>
</feature>
<evidence type="ECO:0000256" key="8">
    <source>
        <dbReference type="SAM" id="Phobius"/>
    </source>
</evidence>
<keyword evidence="7 8" id="KW-0472">Membrane</keyword>
<evidence type="ECO:0000256" key="7">
    <source>
        <dbReference type="ARBA" id="ARBA00023136"/>
    </source>
</evidence>
<evidence type="ECO:0000256" key="2">
    <source>
        <dbReference type="ARBA" id="ARBA00022448"/>
    </source>
</evidence>
<dbReference type="GO" id="GO:0071111">
    <property type="term" value="F:cyclic-guanylate-specific phosphodiesterase activity"/>
    <property type="evidence" value="ECO:0007669"/>
    <property type="project" value="InterPro"/>
</dbReference>
<dbReference type="InterPro" id="IPR001633">
    <property type="entry name" value="EAL_dom"/>
</dbReference>
<dbReference type="RefSeq" id="WP_004344966.1">
    <property type="nucleotide sequence ID" value="NZ_AMXE01000104.1"/>
</dbReference>
<proteinExistence type="predicted"/>
<comment type="subcellular location">
    <subcellularLocation>
        <location evidence="1">Cell membrane</location>
        <topology evidence="1">Multi-pass membrane protein</topology>
    </subcellularLocation>
</comment>
<dbReference type="InterPro" id="IPR035919">
    <property type="entry name" value="EAL_sf"/>
</dbReference>
<evidence type="ECO:0000256" key="6">
    <source>
        <dbReference type="ARBA" id="ARBA00022989"/>
    </source>
</evidence>
<feature type="transmembrane region" description="Helical" evidence="8">
    <location>
        <begin position="284"/>
        <end position="306"/>
    </location>
</feature>
<feature type="domain" description="PTS EIIC type-3" evidence="10">
    <location>
        <begin position="1"/>
        <end position="378"/>
    </location>
</feature>
<feature type="transmembrane region" description="Helical" evidence="8">
    <location>
        <begin position="347"/>
        <end position="376"/>
    </location>
</feature>